<feature type="domain" description="CULT" evidence="1">
    <location>
        <begin position="133"/>
        <end position="281"/>
    </location>
</feature>
<dbReference type="Gene3D" id="2.170.150.20">
    <property type="entry name" value="Peptide methionine sulfoxide reductase"/>
    <property type="match status" value="1"/>
</dbReference>
<dbReference type="InParanoid" id="A0A098E5M9"/>
<sequence length="296" mass="34118">MYYKDFAHQDRDLNAEPPSVYQLGVHTAQGGRMAEARKLMSKILENLRCTRERQVPPPGTHESALNAWDLDWEKIEETLPPFAQHPSGFSYWILHVMPMAIENDFRHLVLSTDDVLLRLQLIFERMQPQSMQVFAPLQHHCSAVSCVAEARMVRFMSNAWTWERGHELFPVVCASRIMVAPGGGFERWVVVAGKQNDVRVIHSAGSYHPDYTWFQGYAWRAVSCRDCSTFIGFHFTPTRNEKELERVRRESQDWPQRAAPWASGTPSSFYLFKDLAHGWSLDAEDEILGDVDYDSL</sequence>
<organism evidence="2 3">
    <name type="scientific">Ostreococcus tauri</name>
    <name type="common">Marine green alga</name>
    <dbReference type="NCBI Taxonomy" id="70448"/>
    <lineage>
        <taxon>Eukaryota</taxon>
        <taxon>Viridiplantae</taxon>
        <taxon>Chlorophyta</taxon>
        <taxon>Mamiellophyceae</taxon>
        <taxon>Mamiellales</taxon>
        <taxon>Bathycoccaceae</taxon>
        <taxon>Ostreococcus</taxon>
    </lineage>
</organism>
<evidence type="ECO:0000313" key="2">
    <source>
        <dbReference type="EMBL" id="CEG00369.1"/>
    </source>
</evidence>
<comment type="caution">
    <text evidence="2">The sequence shown here is derived from an EMBL/GenBank/DDBJ whole genome shotgun (WGS) entry which is preliminary data.</text>
</comment>
<dbReference type="AlphaFoldDB" id="A0A098E5M9"/>
<reference evidence="2 3" key="2">
    <citation type="journal article" date="2014" name="BMC Genomics">
        <title>An improved genome of the model marine alga Ostreococcus tauri unfolds by assessing Illumina de novo assemblies.</title>
        <authorList>
            <person name="Blanc-Mathieu R."/>
            <person name="Verhelst B."/>
            <person name="Derelle E."/>
            <person name="Rombauts S."/>
            <person name="Bouget F.Y."/>
            <person name="Carre I."/>
            <person name="Chateau A."/>
            <person name="Eyre-Walker A."/>
            <person name="Grimsley N."/>
            <person name="Moreau H."/>
            <person name="Piegu B."/>
            <person name="Rivals E."/>
            <person name="Schackwitz W."/>
            <person name="Van de Peer Y."/>
            <person name="Piganeau G."/>
        </authorList>
    </citation>
    <scope>NUCLEOTIDE SEQUENCE [LARGE SCALE GENOMIC DNA]</scope>
    <source>
        <strain evidence="3">OTTH 0595 / CCAP 157/2 / RCC745</strain>
    </source>
</reference>
<gene>
    <name evidence="2" type="ORF">OT_ostta16g01595</name>
</gene>
<keyword evidence="3" id="KW-1185">Reference proteome</keyword>
<dbReference type="RefSeq" id="XP_003083612.2">
    <property type="nucleotide sequence ID" value="XM_003083564.2"/>
</dbReference>
<evidence type="ECO:0000259" key="1">
    <source>
        <dbReference type="PROSITE" id="PS51788"/>
    </source>
</evidence>
<proteinExistence type="predicted"/>
<dbReference type="PROSITE" id="PS51788">
    <property type="entry name" value="CULT"/>
    <property type="match status" value="1"/>
</dbReference>
<dbReference type="OrthoDB" id="267517at2759"/>
<dbReference type="InterPro" id="IPR034750">
    <property type="entry name" value="CULT"/>
</dbReference>
<dbReference type="GeneID" id="9830985"/>
<dbReference type="Proteomes" id="UP000009170">
    <property type="component" value="Unassembled WGS sequence"/>
</dbReference>
<dbReference type="KEGG" id="ota:OT_ostta16g01595"/>
<dbReference type="EMBL" id="CAID01000016">
    <property type="protein sequence ID" value="CEG00369.1"/>
    <property type="molecule type" value="Genomic_DNA"/>
</dbReference>
<dbReference type="CDD" id="cd15803">
    <property type="entry name" value="RLR_C_like"/>
    <property type="match status" value="1"/>
</dbReference>
<reference evidence="3" key="1">
    <citation type="journal article" date="2006" name="Proc. Natl. Acad. Sci. U.S.A.">
        <title>Genome analysis of the smallest free-living eukaryote Ostreococcus tauri unveils many unique features.</title>
        <authorList>
            <person name="Derelle E."/>
            <person name="Ferraz C."/>
            <person name="Rombauts S."/>
            <person name="Rouze P."/>
            <person name="Worden A.Z."/>
            <person name="Robbens S."/>
            <person name="Partensky F."/>
            <person name="Degroeve S."/>
            <person name="Echeynie S."/>
            <person name="Cooke R."/>
            <person name="Saeys Y."/>
            <person name="Wuyts J."/>
            <person name="Jabbari K."/>
            <person name="Bowler C."/>
            <person name="Panaud O."/>
            <person name="Piegu B."/>
            <person name="Ball S.G."/>
            <person name="Ral J.-P."/>
            <person name="Bouget F.-Y."/>
            <person name="Piganeau G."/>
            <person name="De Baets B."/>
            <person name="Picard A."/>
            <person name="Delseny M."/>
            <person name="Demaille J."/>
            <person name="Van de Peer Y."/>
            <person name="Moreau H."/>
        </authorList>
    </citation>
    <scope>NUCLEOTIDE SEQUENCE [LARGE SCALE GENOMIC DNA]</scope>
    <source>
        <strain evidence="3">OTTH 0595 / CCAP 157/2 / RCC745</strain>
    </source>
</reference>
<name>A0A098E5M9_OSTTA</name>
<evidence type="ECO:0000313" key="3">
    <source>
        <dbReference type="Proteomes" id="UP000009170"/>
    </source>
</evidence>
<protein>
    <submittedName>
        <fullName evidence="2">Unnamed product</fullName>
    </submittedName>
</protein>
<accession>A0A098E5M9</accession>